<evidence type="ECO:0000313" key="2">
    <source>
        <dbReference type="Proteomes" id="UP000283063"/>
    </source>
</evidence>
<evidence type="ECO:0000313" key="1">
    <source>
        <dbReference type="EMBL" id="AZV77277.1"/>
    </source>
</evidence>
<reference evidence="1 2" key="1">
    <citation type="submission" date="2018-10" db="EMBL/GenBank/DDBJ databases">
        <title>Parasedimentitalea marina sp. nov., a psychrophilic bacterium isolated from deep seawater of the New Britain Trench.</title>
        <authorList>
            <person name="Cao J."/>
        </authorList>
    </citation>
    <scope>NUCLEOTIDE SEQUENCE [LARGE SCALE GENOMIC DNA]</scope>
    <source>
        <strain evidence="1 2">W43</strain>
    </source>
</reference>
<dbReference type="AlphaFoldDB" id="A0A3T0MZU6"/>
<keyword evidence="2" id="KW-1185">Reference proteome</keyword>
<sequence length="267" mass="29741">MSQSNAEHLTEQVKVTTKLKALITRLGADAASLHAHRQDTANGRVSLMHQILFEIEETILPRQLTLHFDQTIVATFRVSHRRLLSLDFAVDADQAKQPQRSEHRSAAQVYAQRLLHLSAMHQDASFRITRQICETGLETESCSVAQLVDSLKMQQQESRLKGFLTKVSANVDAWVLQAEGDNQHSCHGPAALTGQLTELANIDQTAKQKRGQALKMPEKAPSYLVLSMSGETNVILAWDRSETLLIALPTQHLTSFNTAWHSVFSSL</sequence>
<gene>
    <name evidence="1" type="ORF">EBB79_04805</name>
</gene>
<dbReference type="Proteomes" id="UP000283063">
    <property type="component" value="Chromosome"/>
</dbReference>
<protein>
    <submittedName>
        <fullName evidence="1">Uncharacterized protein</fullName>
    </submittedName>
</protein>
<dbReference type="EMBL" id="CP033219">
    <property type="protein sequence ID" value="AZV77277.1"/>
    <property type="molecule type" value="Genomic_DNA"/>
</dbReference>
<organism evidence="1 2">
    <name type="scientific">Parasedimentitalea marina</name>
    <dbReference type="NCBI Taxonomy" id="2483033"/>
    <lineage>
        <taxon>Bacteria</taxon>
        <taxon>Pseudomonadati</taxon>
        <taxon>Pseudomonadota</taxon>
        <taxon>Alphaproteobacteria</taxon>
        <taxon>Rhodobacterales</taxon>
        <taxon>Paracoccaceae</taxon>
        <taxon>Parasedimentitalea</taxon>
    </lineage>
</organism>
<dbReference type="RefSeq" id="WP_164860744.1">
    <property type="nucleotide sequence ID" value="NZ_CP033219.1"/>
</dbReference>
<proteinExistence type="predicted"/>
<accession>A0A3T0MZU6</accession>
<dbReference type="KEGG" id="sedi:EBB79_04805"/>
<name>A0A3T0MZU6_9RHOB</name>